<dbReference type="AlphaFoldDB" id="A0A0M0G090"/>
<evidence type="ECO:0000313" key="3">
    <source>
        <dbReference type="Proteomes" id="UP000037405"/>
    </source>
</evidence>
<dbReference type="RefSeq" id="WP_053429545.1">
    <property type="nucleotide sequence ID" value="NZ_LGUE01000008.1"/>
</dbReference>
<dbReference type="InterPro" id="IPR001173">
    <property type="entry name" value="Glyco_trans_2-like"/>
</dbReference>
<dbReference type="EMBL" id="LGUE01000008">
    <property type="protein sequence ID" value="KON82896.1"/>
    <property type="molecule type" value="Genomic_DNA"/>
</dbReference>
<organism evidence="2 3">
    <name type="scientific">Rossellomorea marisflavi</name>
    <dbReference type="NCBI Taxonomy" id="189381"/>
    <lineage>
        <taxon>Bacteria</taxon>
        <taxon>Bacillati</taxon>
        <taxon>Bacillota</taxon>
        <taxon>Bacilli</taxon>
        <taxon>Bacillales</taxon>
        <taxon>Bacillaceae</taxon>
        <taxon>Rossellomorea</taxon>
    </lineage>
</organism>
<dbReference type="Pfam" id="PF00535">
    <property type="entry name" value="Glycos_transf_2"/>
    <property type="match status" value="1"/>
</dbReference>
<gene>
    <name evidence="2" type="ORF">AF331_18795</name>
</gene>
<dbReference type="PANTHER" id="PTHR43685">
    <property type="entry name" value="GLYCOSYLTRANSFERASE"/>
    <property type="match status" value="1"/>
</dbReference>
<name>A0A0M0G090_9BACI</name>
<dbReference type="PANTHER" id="PTHR43685:SF2">
    <property type="entry name" value="GLYCOSYLTRANSFERASE 2-LIKE DOMAIN-CONTAINING PROTEIN"/>
    <property type="match status" value="1"/>
</dbReference>
<dbReference type="Gene3D" id="3.90.550.10">
    <property type="entry name" value="Spore Coat Polysaccharide Biosynthesis Protein SpsA, Chain A"/>
    <property type="match status" value="1"/>
</dbReference>
<protein>
    <recommendedName>
        <fullName evidence="1">Glycosyltransferase 2-like domain-containing protein</fullName>
    </recommendedName>
</protein>
<dbReference type="InterPro" id="IPR050834">
    <property type="entry name" value="Glycosyltransf_2"/>
</dbReference>
<dbReference type="OrthoDB" id="9771846at2"/>
<proteinExistence type="predicted"/>
<evidence type="ECO:0000313" key="2">
    <source>
        <dbReference type="EMBL" id="KON82896.1"/>
    </source>
</evidence>
<accession>A0A0M0G090</accession>
<sequence>MSYCCAGIVLYNPEMNRLRENIDSIKGQVDKIILIDNNSTNIKEILHEYEGEDNFNIIKNSDNKGIATALNQICYKALELEYEWVLLLDQDSISSSTMVYSYEKYTHNQSTALISPYIVDINKLKLDDYLLLDLPESTIVEWAITSGSLIRLSTWRKVGKFYEDMFIDVVDLDYSMRLKINGYKQIRVNYEYLLQEVGQAEKTFIFRPHKDNSGKWTLKRYYRTNHSLIRQYYMTRNHIIFARKYSNYKPTIKHLLFTFAMIFPKPFIEKNKFKLTMNLLKGICDGYIFNVKKYKKL</sequence>
<comment type="caution">
    <text evidence="2">The sequence shown here is derived from an EMBL/GenBank/DDBJ whole genome shotgun (WGS) entry which is preliminary data.</text>
</comment>
<dbReference type="Proteomes" id="UP000037405">
    <property type="component" value="Unassembled WGS sequence"/>
</dbReference>
<reference evidence="3" key="1">
    <citation type="submission" date="2015-07" db="EMBL/GenBank/DDBJ databases">
        <title>Fjat-14235 jcm11544.</title>
        <authorList>
            <person name="Liu B."/>
            <person name="Wang J."/>
            <person name="Zhu Y."/>
            <person name="Liu G."/>
            <person name="Chen Q."/>
            <person name="Chen Z."/>
            <person name="Lan J."/>
            <person name="Che J."/>
            <person name="Ge C."/>
            <person name="Shi H."/>
            <person name="Pan Z."/>
            <person name="Liu X."/>
        </authorList>
    </citation>
    <scope>NUCLEOTIDE SEQUENCE [LARGE SCALE GENOMIC DNA]</scope>
    <source>
        <strain evidence="3">JCM 11544</strain>
    </source>
</reference>
<keyword evidence="3" id="KW-1185">Reference proteome</keyword>
<feature type="domain" description="Glycosyltransferase 2-like" evidence="1">
    <location>
        <begin position="8"/>
        <end position="96"/>
    </location>
</feature>
<dbReference type="SUPFAM" id="SSF53448">
    <property type="entry name" value="Nucleotide-diphospho-sugar transferases"/>
    <property type="match status" value="1"/>
</dbReference>
<dbReference type="InterPro" id="IPR029044">
    <property type="entry name" value="Nucleotide-diphossugar_trans"/>
</dbReference>
<evidence type="ECO:0000259" key="1">
    <source>
        <dbReference type="Pfam" id="PF00535"/>
    </source>
</evidence>
<dbReference type="PATRIC" id="fig|189381.12.peg.3265"/>